<accession>A0A1W6CXV8</accession>
<evidence type="ECO:0000256" key="1">
    <source>
        <dbReference type="ARBA" id="ARBA00022679"/>
    </source>
</evidence>
<dbReference type="Pfam" id="PF13673">
    <property type="entry name" value="Acetyltransf_10"/>
    <property type="match status" value="1"/>
</dbReference>
<dbReference type="PANTHER" id="PTHR43877:SF2">
    <property type="entry name" value="AMINOALKYLPHOSPHONATE N-ACETYLTRANSFERASE-RELATED"/>
    <property type="match status" value="1"/>
</dbReference>
<organism evidence="4 5">
    <name type="scientific">Paracoccus contaminans</name>
    <dbReference type="NCBI Taxonomy" id="1945662"/>
    <lineage>
        <taxon>Bacteria</taxon>
        <taxon>Pseudomonadati</taxon>
        <taxon>Pseudomonadota</taxon>
        <taxon>Alphaproteobacteria</taxon>
        <taxon>Rhodobacterales</taxon>
        <taxon>Paracoccaceae</taxon>
        <taxon>Paracoccus</taxon>
    </lineage>
</organism>
<protein>
    <submittedName>
        <fullName evidence="4">Drug:proton antiporter</fullName>
    </submittedName>
</protein>
<evidence type="ECO:0000259" key="3">
    <source>
        <dbReference type="PROSITE" id="PS51186"/>
    </source>
</evidence>
<gene>
    <name evidence="4" type="ORF">B0A89_08775</name>
</gene>
<dbReference type="RefSeq" id="WP_085377817.1">
    <property type="nucleotide sequence ID" value="NZ_CP020612.1"/>
</dbReference>
<sequence>MKITVTDDLDACMAIRIKVFVEEQKVPAELEGDEHDADAVHLLATAADGRPIGTARLLIDGDKAKIGRVAVLRAARGTGAGAALMRAALDELRARGVRMAGLGAQTHAIGFYERLGFAAYGPEYDDAGIPHRDMTLDLQA</sequence>
<dbReference type="STRING" id="1945662.B0A89_08775"/>
<dbReference type="KEGG" id="pcon:B0A89_08775"/>
<keyword evidence="5" id="KW-1185">Reference proteome</keyword>
<dbReference type="AlphaFoldDB" id="A0A1W6CXV8"/>
<dbReference type="OrthoDB" id="9796171at2"/>
<dbReference type="InterPro" id="IPR016181">
    <property type="entry name" value="Acyl_CoA_acyltransferase"/>
</dbReference>
<keyword evidence="1" id="KW-0808">Transferase</keyword>
<name>A0A1W6CXV8_9RHOB</name>
<proteinExistence type="predicted"/>
<evidence type="ECO:0000256" key="2">
    <source>
        <dbReference type="ARBA" id="ARBA00023315"/>
    </source>
</evidence>
<dbReference type="EMBL" id="CP020612">
    <property type="protein sequence ID" value="ARJ69701.1"/>
    <property type="molecule type" value="Genomic_DNA"/>
</dbReference>
<dbReference type="InterPro" id="IPR000182">
    <property type="entry name" value="GNAT_dom"/>
</dbReference>
<keyword evidence="2" id="KW-0012">Acyltransferase</keyword>
<dbReference type="Proteomes" id="UP000193017">
    <property type="component" value="Chromosome"/>
</dbReference>
<reference evidence="4 5" key="1">
    <citation type="submission" date="2017-03" db="EMBL/GenBank/DDBJ databases">
        <title>Genome sequence of Paracoccus contaminans isolated from a water microcosm.</title>
        <authorList>
            <person name="Aurass P."/>
            <person name="Karste S."/>
            <person name="Trost E."/>
            <person name="Glaeser S.P."/>
            <person name="Kaempfer P."/>
            <person name="Flieger A."/>
        </authorList>
    </citation>
    <scope>NUCLEOTIDE SEQUENCE [LARGE SCALE GENOMIC DNA]</scope>
    <source>
        <strain evidence="5">RKI 16-01929T\LMG 29738T\CCM 8701T\CIP 111112T</strain>
    </source>
</reference>
<feature type="domain" description="N-acetyltransferase" evidence="3">
    <location>
        <begin position="1"/>
        <end position="139"/>
    </location>
</feature>
<dbReference type="InterPro" id="IPR050832">
    <property type="entry name" value="Bact_Acetyltransf"/>
</dbReference>
<evidence type="ECO:0000313" key="5">
    <source>
        <dbReference type="Proteomes" id="UP000193017"/>
    </source>
</evidence>
<dbReference type="SUPFAM" id="SSF55729">
    <property type="entry name" value="Acyl-CoA N-acyltransferases (Nat)"/>
    <property type="match status" value="1"/>
</dbReference>
<evidence type="ECO:0000313" key="4">
    <source>
        <dbReference type="EMBL" id="ARJ69701.1"/>
    </source>
</evidence>
<dbReference type="PROSITE" id="PS51186">
    <property type="entry name" value="GNAT"/>
    <property type="match status" value="1"/>
</dbReference>
<dbReference type="GO" id="GO:0016747">
    <property type="term" value="F:acyltransferase activity, transferring groups other than amino-acyl groups"/>
    <property type="evidence" value="ECO:0007669"/>
    <property type="project" value="InterPro"/>
</dbReference>
<dbReference type="Gene3D" id="3.40.630.30">
    <property type="match status" value="1"/>
</dbReference>
<dbReference type="PANTHER" id="PTHR43877">
    <property type="entry name" value="AMINOALKYLPHOSPHONATE N-ACETYLTRANSFERASE-RELATED-RELATED"/>
    <property type="match status" value="1"/>
</dbReference>